<dbReference type="Proteomes" id="UP000075349">
    <property type="component" value="Unassembled WGS sequence"/>
</dbReference>
<sequence length="95" mass="11024">MKVIENQVSAWFLLKYEDEYYIDVNCSSGFVSFSAVVKLNGSEKANYNSYGTVYIESLAEAISNKSQYDHPRNIKDEGFLDQIHEAIMRWKQEQT</sequence>
<accession>A0A151JFW0</accession>
<evidence type="ECO:0000313" key="2">
    <source>
        <dbReference type="Proteomes" id="UP000075349"/>
    </source>
</evidence>
<proteinExistence type="predicted"/>
<organism evidence="1 2">
    <name type="scientific">Vibrio cidicii</name>
    <dbReference type="NCBI Taxonomy" id="1763883"/>
    <lineage>
        <taxon>Bacteria</taxon>
        <taxon>Pseudomonadati</taxon>
        <taxon>Pseudomonadota</taxon>
        <taxon>Gammaproteobacteria</taxon>
        <taxon>Vibrionales</taxon>
        <taxon>Vibrionaceae</taxon>
        <taxon>Vibrio</taxon>
    </lineage>
</organism>
<gene>
    <name evidence="1" type="ORF">AUQ44_01915</name>
</gene>
<dbReference type="EMBL" id="LOMK01000001">
    <property type="protein sequence ID" value="KYN24669.1"/>
    <property type="molecule type" value="Genomic_DNA"/>
</dbReference>
<protein>
    <submittedName>
        <fullName evidence="1">Uncharacterized protein</fullName>
    </submittedName>
</protein>
<comment type="caution">
    <text evidence="1">The sequence shown here is derived from an EMBL/GenBank/DDBJ whole genome shotgun (WGS) entry which is preliminary data.</text>
</comment>
<evidence type="ECO:0000313" key="1">
    <source>
        <dbReference type="EMBL" id="KYN24669.1"/>
    </source>
</evidence>
<name>A0A151JFW0_9VIBR</name>
<reference evidence="2" key="1">
    <citation type="submission" date="2015-12" db="EMBL/GenBank/DDBJ databases">
        <authorList>
            <person name="Tarr C.L."/>
            <person name="Gladney L.M."/>
        </authorList>
    </citation>
    <scope>NUCLEOTIDE SEQUENCE [LARGE SCALE GENOMIC DNA]</scope>
    <source>
        <strain evidence="2">2756-81</strain>
    </source>
</reference>
<dbReference type="AlphaFoldDB" id="A0A151JFW0"/>